<accession>A0A077QJX0</accession>
<organism evidence="1 2">
    <name type="scientific">Xenorhabdus bovienii str. Intermedium</name>
    <dbReference type="NCBI Taxonomy" id="1379677"/>
    <lineage>
        <taxon>Bacteria</taxon>
        <taxon>Pseudomonadati</taxon>
        <taxon>Pseudomonadota</taxon>
        <taxon>Gammaproteobacteria</taxon>
        <taxon>Enterobacterales</taxon>
        <taxon>Morganellaceae</taxon>
        <taxon>Xenorhabdus</taxon>
    </lineage>
</organism>
<protein>
    <submittedName>
        <fullName evidence="1">Uncharacterized protein</fullName>
    </submittedName>
</protein>
<gene>
    <name evidence="1" type="ORF">XBI1_2660068</name>
</gene>
<dbReference type="HOGENOM" id="CLU_2793077_0_0_6"/>
<evidence type="ECO:0000313" key="2">
    <source>
        <dbReference type="Proteomes" id="UP000028480"/>
    </source>
</evidence>
<dbReference type="AlphaFoldDB" id="A0A077QJX0"/>
<dbReference type="Proteomes" id="UP000028480">
    <property type="component" value="Unassembled WGS sequence"/>
</dbReference>
<evidence type="ECO:0000313" key="1">
    <source>
        <dbReference type="EMBL" id="CDH33508.1"/>
    </source>
</evidence>
<dbReference type="EMBL" id="CBTB010000186">
    <property type="protein sequence ID" value="CDH33508.1"/>
    <property type="molecule type" value="Genomic_DNA"/>
</dbReference>
<sequence length="68" mass="7656">MLTISEFIPQRSGLAGILIWTVSLLSVIHEKSLLNNYLVNDIIFVICGVINHPTLCLSEYIRNKLEDA</sequence>
<name>A0A077QJX0_XENBV</name>
<reference evidence="1" key="1">
    <citation type="submission" date="2013-07" db="EMBL/GenBank/DDBJ databases">
        <title>Sub-species coevolution in mutualistic symbiosis.</title>
        <authorList>
            <person name="Murfin K."/>
            <person name="Klassen J."/>
            <person name="Lee M."/>
            <person name="Forst S."/>
            <person name="Stock P."/>
            <person name="Goodrich-Blair H."/>
        </authorList>
    </citation>
    <scope>NUCLEOTIDE SEQUENCE [LARGE SCALE GENOMIC DNA]</scope>
    <source>
        <strain evidence="1">Intermedium</strain>
    </source>
</reference>
<comment type="caution">
    <text evidence="1">The sequence shown here is derived from an EMBL/GenBank/DDBJ whole genome shotgun (WGS) entry which is preliminary data.</text>
</comment>
<proteinExistence type="predicted"/>